<dbReference type="EMBL" id="CAJNYT010002002">
    <property type="protein sequence ID" value="CAF3441923.1"/>
    <property type="molecule type" value="Genomic_DNA"/>
</dbReference>
<dbReference type="Proteomes" id="UP000663872">
    <property type="component" value="Unassembled WGS sequence"/>
</dbReference>
<dbReference type="InterPro" id="IPR001258">
    <property type="entry name" value="NHL_repeat"/>
</dbReference>
<evidence type="ECO:0000256" key="5">
    <source>
        <dbReference type="SAM" id="MobiDB-lite"/>
    </source>
</evidence>
<organism evidence="6 7">
    <name type="scientific">Rotaria socialis</name>
    <dbReference type="NCBI Taxonomy" id="392032"/>
    <lineage>
        <taxon>Eukaryota</taxon>
        <taxon>Metazoa</taxon>
        <taxon>Spiralia</taxon>
        <taxon>Gnathifera</taxon>
        <taxon>Rotifera</taxon>
        <taxon>Eurotatoria</taxon>
        <taxon>Bdelloidea</taxon>
        <taxon>Philodinida</taxon>
        <taxon>Philodinidae</taxon>
        <taxon>Rotaria</taxon>
    </lineage>
</organism>
<name>A0A818D6C5_9BILA</name>
<keyword evidence="3" id="KW-0325">Glycoprotein</keyword>
<evidence type="ECO:0000256" key="3">
    <source>
        <dbReference type="ARBA" id="ARBA00023180"/>
    </source>
</evidence>
<dbReference type="Gene3D" id="2.120.10.30">
    <property type="entry name" value="TolB, C-terminal domain"/>
    <property type="match status" value="2"/>
</dbReference>
<gene>
    <name evidence="6" type="ORF">GRG538_LOCUS13553</name>
</gene>
<feature type="repeat" description="NHL" evidence="4">
    <location>
        <begin position="312"/>
        <end position="348"/>
    </location>
</feature>
<keyword evidence="2" id="KW-0677">Repeat</keyword>
<dbReference type="CDD" id="cd05819">
    <property type="entry name" value="NHL"/>
    <property type="match status" value="1"/>
</dbReference>
<protein>
    <recommendedName>
        <fullName evidence="8">NHL repeat-containing protein</fullName>
    </recommendedName>
</protein>
<sequence length="357" mass="40222">QRQQQQQQQQLPLQLQQQPLRRLLQLPRQQQLPLQLQQQPLRRLLQLPRQQQPPPQRVGAGNKKFTNNSHKCSASSSLTSQPPVIHDDCICESATWNQNGVTVAGWNGRGSSLNQLDEPLGLFVDEDAAVYVAGTLNFRVVKWASGASSDQVIAGGNGEGNQNNQMKYATKIIIDKNGTIFICDHMNMRVQRWFKNDDHGQTIIENISCWGLTLDKEKLLYVSDWKKRRITKRPSEQITAGGNGQGSALNQLFYPCDVFLDQDQSIFVADDGNQLVVDQMGTAYVVDYGNHVVRWLKDYASDSIIISQHGAGNGTDQLSDPTDLAFDRQGNMYVVNRANRRVQMFTIDKSSCDRSMY</sequence>
<evidence type="ECO:0000256" key="1">
    <source>
        <dbReference type="ARBA" id="ARBA00022729"/>
    </source>
</evidence>
<evidence type="ECO:0000256" key="2">
    <source>
        <dbReference type="ARBA" id="ARBA00022737"/>
    </source>
</evidence>
<feature type="region of interest" description="Disordered" evidence="5">
    <location>
        <begin position="48"/>
        <end position="79"/>
    </location>
</feature>
<dbReference type="AlphaFoldDB" id="A0A818D6C5"/>
<reference evidence="6" key="1">
    <citation type="submission" date="2021-02" db="EMBL/GenBank/DDBJ databases">
        <authorList>
            <person name="Nowell W R."/>
        </authorList>
    </citation>
    <scope>NUCLEOTIDE SEQUENCE</scope>
</reference>
<feature type="non-terminal residue" evidence="6">
    <location>
        <position position="1"/>
    </location>
</feature>
<evidence type="ECO:0008006" key="8">
    <source>
        <dbReference type="Google" id="ProtNLM"/>
    </source>
</evidence>
<feature type="compositionally biased region" description="Polar residues" evidence="5">
    <location>
        <begin position="64"/>
        <end position="79"/>
    </location>
</feature>
<proteinExistence type="predicted"/>
<evidence type="ECO:0000313" key="7">
    <source>
        <dbReference type="Proteomes" id="UP000663872"/>
    </source>
</evidence>
<dbReference type="SUPFAM" id="SSF101898">
    <property type="entry name" value="NHL repeat"/>
    <property type="match status" value="2"/>
</dbReference>
<dbReference type="PANTHER" id="PTHR10680">
    <property type="entry name" value="PEPTIDYL-GLYCINE ALPHA-AMIDATING MONOOXYGENASE"/>
    <property type="match status" value="1"/>
</dbReference>
<accession>A0A818D6C5</accession>
<dbReference type="InterPro" id="IPR011042">
    <property type="entry name" value="6-blade_b-propeller_TolB-like"/>
</dbReference>
<evidence type="ECO:0000313" key="6">
    <source>
        <dbReference type="EMBL" id="CAF3441923.1"/>
    </source>
</evidence>
<keyword evidence="1" id="KW-0732">Signal</keyword>
<dbReference type="PROSITE" id="PS51125">
    <property type="entry name" value="NHL"/>
    <property type="match status" value="1"/>
</dbReference>
<comment type="caution">
    <text evidence="6">The sequence shown here is derived from an EMBL/GenBank/DDBJ whole genome shotgun (WGS) entry which is preliminary data.</text>
</comment>
<evidence type="ECO:0000256" key="4">
    <source>
        <dbReference type="PROSITE-ProRule" id="PRU00504"/>
    </source>
</evidence>